<dbReference type="OrthoDB" id="8253846at2"/>
<gene>
    <name evidence="1" type="ORF">SAMN05443248_3879</name>
</gene>
<dbReference type="AlphaFoldDB" id="A0A1M5QM95"/>
<sequence>MRNDSRAADPDAAARKLVEIANATEAVQDGRIYVELVNGAFLEAGGTPYQYRAALARAITLGWLSLHESGTYVKFAPPGAELFA</sequence>
<dbReference type="EMBL" id="LT670817">
    <property type="protein sequence ID" value="SHH15234.1"/>
    <property type="molecule type" value="Genomic_DNA"/>
</dbReference>
<accession>A0A1M5QM95</accession>
<dbReference type="Proteomes" id="UP000189796">
    <property type="component" value="Chromosome I"/>
</dbReference>
<evidence type="ECO:0000313" key="1">
    <source>
        <dbReference type="EMBL" id="SHH15234.1"/>
    </source>
</evidence>
<evidence type="ECO:0000313" key="2">
    <source>
        <dbReference type="Proteomes" id="UP000189796"/>
    </source>
</evidence>
<reference evidence="1 2" key="1">
    <citation type="submission" date="2016-11" db="EMBL/GenBank/DDBJ databases">
        <authorList>
            <person name="Jaros S."/>
            <person name="Januszkiewicz K."/>
            <person name="Wedrychowicz H."/>
        </authorList>
    </citation>
    <scope>NUCLEOTIDE SEQUENCE [LARGE SCALE GENOMIC DNA]</scope>
    <source>
        <strain evidence="1 2">GAS138</strain>
    </source>
</reference>
<proteinExistence type="predicted"/>
<dbReference type="RefSeq" id="WP_079602790.1">
    <property type="nucleotide sequence ID" value="NZ_LT670817.1"/>
</dbReference>
<protein>
    <submittedName>
        <fullName evidence="1">Uncharacterized protein</fullName>
    </submittedName>
</protein>
<name>A0A1M5QM95_9BRAD</name>
<organism evidence="1 2">
    <name type="scientific">Bradyrhizobium erythrophlei</name>
    <dbReference type="NCBI Taxonomy" id="1437360"/>
    <lineage>
        <taxon>Bacteria</taxon>
        <taxon>Pseudomonadati</taxon>
        <taxon>Pseudomonadota</taxon>
        <taxon>Alphaproteobacteria</taxon>
        <taxon>Hyphomicrobiales</taxon>
        <taxon>Nitrobacteraceae</taxon>
        <taxon>Bradyrhizobium</taxon>
    </lineage>
</organism>